<dbReference type="AlphaFoldDB" id="A0A1R2AP90"/>
<dbReference type="SUPFAM" id="SSF50978">
    <property type="entry name" value="WD40 repeat-like"/>
    <property type="match status" value="1"/>
</dbReference>
<comment type="caution">
    <text evidence="1">The sequence shown here is derived from an EMBL/GenBank/DDBJ whole genome shotgun (WGS) entry which is preliminary data.</text>
</comment>
<dbReference type="SMART" id="SM00320">
    <property type="entry name" value="WD40"/>
    <property type="match status" value="2"/>
</dbReference>
<proteinExistence type="predicted"/>
<sequence length="131" mass="14777">MNVASESSTLDLDRKNEVVMSKANKAVEEIEKAWKYIQVESKLFLSNKYYETLNNFSGQVACINFSPDGKFFVSGCGKYIKIWNLADKKEEVIFDSGNYQLWSVIFSPDGKLILSGGKINSLKYGSLPKKN</sequence>
<dbReference type="InterPro" id="IPR001680">
    <property type="entry name" value="WD40_rpt"/>
</dbReference>
<reference evidence="1 2" key="1">
    <citation type="submission" date="2016-11" db="EMBL/GenBank/DDBJ databases">
        <title>The macronuclear genome of Stentor coeruleus: a giant cell with tiny introns.</title>
        <authorList>
            <person name="Slabodnick M."/>
            <person name="Ruby J.G."/>
            <person name="Reiff S.B."/>
            <person name="Swart E.C."/>
            <person name="Gosai S."/>
            <person name="Prabakaran S."/>
            <person name="Witkowska E."/>
            <person name="Larue G.E."/>
            <person name="Fisher S."/>
            <person name="Freeman R.M."/>
            <person name="Gunawardena J."/>
            <person name="Chu W."/>
            <person name="Stover N.A."/>
            <person name="Gregory B.D."/>
            <person name="Nowacki M."/>
            <person name="Derisi J."/>
            <person name="Roy S.W."/>
            <person name="Marshall W.F."/>
            <person name="Sood P."/>
        </authorList>
    </citation>
    <scope>NUCLEOTIDE SEQUENCE [LARGE SCALE GENOMIC DNA]</scope>
    <source>
        <strain evidence="1">WM001</strain>
    </source>
</reference>
<keyword evidence="2" id="KW-1185">Reference proteome</keyword>
<dbReference type="InterPro" id="IPR036322">
    <property type="entry name" value="WD40_repeat_dom_sf"/>
</dbReference>
<dbReference type="Proteomes" id="UP000187209">
    <property type="component" value="Unassembled WGS sequence"/>
</dbReference>
<evidence type="ECO:0000313" key="1">
    <source>
        <dbReference type="EMBL" id="OMJ66317.1"/>
    </source>
</evidence>
<gene>
    <name evidence="1" type="ORF">SteCoe_36873</name>
</gene>
<dbReference type="InterPro" id="IPR015943">
    <property type="entry name" value="WD40/YVTN_repeat-like_dom_sf"/>
</dbReference>
<dbReference type="EMBL" id="MPUH01001751">
    <property type="protein sequence ID" value="OMJ66317.1"/>
    <property type="molecule type" value="Genomic_DNA"/>
</dbReference>
<organism evidence="1 2">
    <name type="scientific">Stentor coeruleus</name>
    <dbReference type="NCBI Taxonomy" id="5963"/>
    <lineage>
        <taxon>Eukaryota</taxon>
        <taxon>Sar</taxon>
        <taxon>Alveolata</taxon>
        <taxon>Ciliophora</taxon>
        <taxon>Postciliodesmatophora</taxon>
        <taxon>Heterotrichea</taxon>
        <taxon>Heterotrichida</taxon>
        <taxon>Stentoridae</taxon>
        <taxon>Stentor</taxon>
    </lineage>
</organism>
<dbReference type="Pfam" id="PF00400">
    <property type="entry name" value="WD40"/>
    <property type="match status" value="2"/>
</dbReference>
<accession>A0A1R2AP90</accession>
<dbReference type="Gene3D" id="2.130.10.10">
    <property type="entry name" value="YVTN repeat-like/Quinoprotein amine dehydrogenase"/>
    <property type="match status" value="1"/>
</dbReference>
<protein>
    <submittedName>
        <fullName evidence="1">Uncharacterized protein</fullName>
    </submittedName>
</protein>
<evidence type="ECO:0000313" key="2">
    <source>
        <dbReference type="Proteomes" id="UP000187209"/>
    </source>
</evidence>
<name>A0A1R2AP90_9CILI</name>
<dbReference type="OrthoDB" id="1068471at2759"/>